<dbReference type="InterPro" id="IPR019080">
    <property type="entry name" value="YqaJ_viral_recombinase"/>
</dbReference>
<dbReference type="InterPro" id="IPR011604">
    <property type="entry name" value="PDDEXK-like_dom_sf"/>
</dbReference>
<dbReference type="EMBL" id="MN740471">
    <property type="protein sequence ID" value="QHU28212.1"/>
    <property type="molecule type" value="Genomic_DNA"/>
</dbReference>
<dbReference type="PANTHER" id="PTHR46609:SF6">
    <property type="entry name" value="EXONUCLEASE, PHAGE-TYPE_RECB, C-TERMINAL DOMAIN-CONTAINING PROTEIN-RELATED"/>
    <property type="match status" value="1"/>
</dbReference>
<dbReference type="Pfam" id="PF09588">
    <property type="entry name" value="YqaJ"/>
    <property type="match status" value="1"/>
</dbReference>
<dbReference type="InterPro" id="IPR051703">
    <property type="entry name" value="NF-kappa-B_Signaling_Reg"/>
</dbReference>
<accession>A0A6C0LGE7</accession>
<reference evidence="2" key="1">
    <citation type="journal article" date="2020" name="Nature">
        <title>Giant virus diversity and host interactions through global metagenomics.</title>
        <authorList>
            <person name="Schulz F."/>
            <person name="Roux S."/>
            <person name="Paez-Espino D."/>
            <person name="Jungbluth S."/>
            <person name="Walsh D.A."/>
            <person name="Denef V.J."/>
            <person name="McMahon K.D."/>
            <person name="Konstantinidis K.T."/>
            <person name="Eloe-Fadrosh E.A."/>
            <person name="Kyrpides N.C."/>
            <person name="Woyke T."/>
        </authorList>
    </citation>
    <scope>NUCLEOTIDE SEQUENCE</scope>
    <source>
        <strain evidence="2">GVMAG-M-3300027770-73</strain>
    </source>
</reference>
<sequence length="480" mass="56544">MHTCIHELPDLKDVLDDITVEDNSPFIDEPDEIELVTTCIELMHSYIDENPYAISEPDFEEEMMENIKELYKIMPSLLSEDEMDDFEDILDTSLALFYTQIIPPRSYSNTFAKPLSSNSIKKRLSKINYLRNKPQPEQRTPEWYLFRHNLITASNAYKAFENEATRNQLIYEKCQPLKMDLLENDKPAQINIQSPFHWGQKYEPVSVMYYEDTYKTKIGDYGCIQHDTYSFLGASPDGINIDETSNRFGRLLEIKNIVNREIDGIPKKEYWIQMQLQMETCDLDECDFLECRFSEYEGESAFYQDGTFCSSEKDDCKKGVIMYFCKKDGNPKYVYMPLSIQTKEEYEIWEQETMQQLEQEFTWIKNIYWKLDEVSCVLVLRNKIWFRDTVGKIEEAWTIIEKERVSGFQHRASAKRGKKAVDESVTSKIDGCFLTVLKENSEKQNSSIQNTTIQNFFHKQQPVQIVKIRTESFDETKKNM</sequence>
<evidence type="ECO:0000313" key="2">
    <source>
        <dbReference type="EMBL" id="QHU28212.1"/>
    </source>
</evidence>
<protein>
    <recommendedName>
        <fullName evidence="1">YqaJ viral recombinase domain-containing protein</fullName>
    </recommendedName>
</protein>
<organism evidence="2">
    <name type="scientific">viral metagenome</name>
    <dbReference type="NCBI Taxonomy" id="1070528"/>
    <lineage>
        <taxon>unclassified sequences</taxon>
        <taxon>metagenomes</taxon>
        <taxon>organismal metagenomes</taxon>
    </lineage>
</organism>
<dbReference type="SUPFAM" id="SSF52980">
    <property type="entry name" value="Restriction endonuclease-like"/>
    <property type="match status" value="1"/>
</dbReference>
<feature type="domain" description="YqaJ viral recombinase" evidence="1">
    <location>
        <begin position="142"/>
        <end position="281"/>
    </location>
</feature>
<dbReference type="Gene3D" id="3.90.320.10">
    <property type="match status" value="1"/>
</dbReference>
<evidence type="ECO:0000259" key="1">
    <source>
        <dbReference type="Pfam" id="PF09588"/>
    </source>
</evidence>
<name>A0A6C0LGE7_9ZZZZ</name>
<dbReference type="PANTHER" id="PTHR46609">
    <property type="entry name" value="EXONUCLEASE, PHAGE-TYPE/RECB, C-TERMINAL DOMAIN-CONTAINING PROTEIN"/>
    <property type="match status" value="1"/>
</dbReference>
<dbReference type="CDD" id="cd22343">
    <property type="entry name" value="PDDEXK_lambda_exonuclease-like"/>
    <property type="match status" value="1"/>
</dbReference>
<proteinExistence type="predicted"/>
<dbReference type="InterPro" id="IPR011335">
    <property type="entry name" value="Restrct_endonuc-II-like"/>
</dbReference>
<dbReference type="AlphaFoldDB" id="A0A6C0LGE7"/>